<sequence>MGARIDLAKLAGDTDHQDRPADEPVTARRPLSLPRRLRRRPDPSRTTAH</sequence>
<dbReference type="AlphaFoldDB" id="A0A561VAP8"/>
<gene>
    <name evidence="2" type="ORF">FHU35_111295</name>
</gene>
<organism evidence="2 3">
    <name type="scientific">Saccharopolyspora dendranthemae</name>
    <dbReference type="NCBI Taxonomy" id="1181886"/>
    <lineage>
        <taxon>Bacteria</taxon>
        <taxon>Bacillati</taxon>
        <taxon>Actinomycetota</taxon>
        <taxon>Actinomycetes</taxon>
        <taxon>Pseudonocardiales</taxon>
        <taxon>Pseudonocardiaceae</taxon>
        <taxon>Saccharopolyspora</taxon>
    </lineage>
</organism>
<reference evidence="2 3" key="1">
    <citation type="submission" date="2019-06" db="EMBL/GenBank/DDBJ databases">
        <title>Sequencing the genomes of 1000 actinobacteria strains.</title>
        <authorList>
            <person name="Klenk H.-P."/>
        </authorList>
    </citation>
    <scope>NUCLEOTIDE SEQUENCE [LARGE SCALE GENOMIC DNA]</scope>
    <source>
        <strain evidence="2 3">DSM 46699</strain>
    </source>
</reference>
<evidence type="ECO:0000313" key="2">
    <source>
        <dbReference type="EMBL" id="TWG08672.1"/>
    </source>
</evidence>
<feature type="compositionally biased region" description="Basic and acidic residues" evidence="1">
    <location>
        <begin position="12"/>
        <end position="26"/>
    </location>
</feature>
<name>A0A561VAP8_9PSEU</name>
<accession>A0A561VAP8</accession>
<keyword evidence="3" id="KW-1185">Reference proteome</keyword>
<protein>
    <submittedName>
        <fullName evidence="2">Uncharacterized protein</fullName>
    </submittedName>
</protein>
<evidence type="ECO:0000256" key="1">
    <source>
        <dbReference type="SAM" id="MobiDB-lite"/>
    </source>
</evidence>
<dbReference type="EMBL" id="VIWX01000001">
    <property type="protein sequence ID" value="TWG08672.1"/>
    <property type="molecule type" value="Genomic_DNA"/>
</dbReference>
<dbReference type="RefSeq" id="WP_186459279.1">
    <property type="nucleotide sequence ID" value="NZ_VIWX01000001.1"/>
</dbReference>
<comment type="caution">
    <text evidence="2">The sequence shown here is derived from an EMBL/GenBank/DDBJ whole genome shotgun (WGS) entry which is preliminary data.</text>
</comment>
<feature type="region of interest" description="Disordered" evidence="1">
    <location>
        <begin position="1"/>
        <end position="49"/>
    </location>
</feature>
<evidence type="ECO:0000313" key="3">
    <source>
        <dbReference type="Proteomes" id="UP000316184"/>
    </source>
</evidence>
<dbReference type="Proteomes" id="UP000316184">
    <property type="component" value="Unassembled WGS sequence"/>
</dbReference>
<proteinExistence type="predicted"/>